<dbReference type="AlphaFoldDB" id="A0A225NTY0"/>
<reference evidence="2 3" key="1">
    <citation type="submission" date="2013-04" db="EMBL/GenBank/DDBJ databases">
        <title>Oceanicola sp. 22II1-22F33 Genome Sequencing.</title>
        <authorList>
            <person name="Lai Q."/>
            <person name="Li G."/>
            <person name="Shao Z."/>
        </authorList>
    </citation>
    <scope>NUCLEOTIDE SEQUENCE [LARGE SCALE GENOMIC DNA]</scope>
    <source>
        <strain evidence="2 3">22II1-22F33</strain>
    </source>
</reference>
<dbReference type="InterPro" id="IPR018688">
    <property type="entry name" value="PpoB2-like"/>
</dbReference>
<feature type="transmembrane region" description="Helical" evidence="1">
    <location>
        <begin position="211"/>
        <end position="241"/>
    </location>
</feature>
<feature type="transmembrane region" description="Helical" evidence="1">
    <location>
        <begin position="23"/>
        <end position="46"/>
    </location>
</feature>
<keyword evidence="3" id="KW-1185">Reference proteome</keyword>
<evidence type="ECO:0000256" key="1">
    <source>
        <dbReference type="SAM" id="Phobius"/>
    </source>
</evidence>
<evidence type="ECO:0000313" key="2">
    <source>
        <dbReference type="EMBL" id="OWU75040.1"/>
    </source>
</evidence>
<dbReference type="Proteomes" id="UP000215377">
    <property type="component" value="Unassembled WGS sequence"/>
</dbReference>
<feature type="transmembrane region" description="Helical" evidence="1">
    <location>
        <begin position="115"/>
        <end position="143"/>
    </location>
</feature>
<evidence type="ECO:0008006" key="4">
    <source>
        <dbReference type="Google" id="ProtNLM"/>
    </source>
</evidence>
<feature type="transmembrane region" description="Helical" evidence="1">
    <location>
        <begin position="155"/>
        <end position="173"/>
    </location>
</feature>
<protein>
    <recommendedName>
        <fullName evidence="4">Metal-binding protein</fullName>
    </recommendedName>
</protein>
<name>A0A225NTY0_9RHOB</name>
<feature type="transmembrane region" description="Helical" evidence="1">
    <location>
        <begin position="253"/>
        <end position="274"/>
    </location>
</feature>
<gene>
    <name evidence="2" type="ORF">ATO3_10930</name>
</gene>
<keyword evidence="1" id="KW-0472">Membrane</keyword>
<dbReference type="Pfam" id="PF09948">
    <property type="entry name" value="PpoB2"/>
    <property type="match status" value="1"/>
</dbReference>
<evidence type="ECO:0000313" key="3">
    <source>
        <dbReference type="Proteomes" id="UP000215377"/>
    </source>
</evidence>
<comment type="caution">
    <text evidence="2">The sequence shown here is derived from an EMBL/GenBank/DDBJ whole genome shotgun (WGS) entry which is preliminary data.</text>
</comment>
<organism evidence="2 3">
    <name type="scientific">Marinibacterium profundimaris</name>
    <dbReference type="NCBI Taxonomy" id="1679460"/>
    <lineage>
        <taxon>Bacteria</taxon>
        <taxon>Pseudomonadati</taxon>
        <taxon>Pseudomonadota</taxon>
        <taxon>Alphaproteobacteria</taxon>
        <taxon>Rhodobacterales</taxon>
        <taxon>Paracoccaceae</taxon>
        <taxon>Marinibacterium</taxon>
    </lineage>
</organism>
<feature type="transmembrane region" description="Helical" evidence="1">
    <location>
        <begin position="80"/>
        <end position="103"/>
    </location>
</feature>
<sequence length="277" mass="29997">MNGRGARANDGGPFERTLKRDRFITMAGLVTVVMIAAAYTVTGIGMPMSAIEMTSMVVRMPDMMMASVAWTPRYGVLVFMMWWVMMVAMMVPSAAPTILFYTTLVRKNNKVDHPFAAASVFLFGYLMVWGGFSLAATVLQWGLVSLGQVNAMMEFSQASMAAAVLVGAGLYQVSPLKQACLRHCQHPFLFFLHNWKPGLLGALRMGMQNGVVCLGCCWALMVLLFVGGVMNLLWIAALALFVGLEKLALGLPWLTKLSSAVLISGGLALVVALWGDA</sequence>
<dbReference type="EMBL" id="AQQR01000003">
    <property type="protein sequence ID" value="OWU75040.1"/>
    <property type="molecule type" value="Genomic_DNA"/>
</dbReference>
<accession>A0A225NTY0</accession>
<keyword evidence="1" id="KW-0812">Transmembrane</keyword>
<keyword evidence="1" id="KW-1133">Transmembrane helix</keyword>
<proteinExistence type="predicted"/>